<dbReference type="GO" id="GO:0003677">
    <property type="term" value="F:DNA binding"/>
    <property type="evidence" value="ECO:0007669"/>
    <property type="project" value="UniProtKB-KW"/>
</dbReference>
<dbReference type="STRING" id="679197.HMPREF9336_02112"/>
<gene>
    <name evidence="10" type="ORF">HMPREF9336_02112</name>
</gene>
<dbReference type="InterPro" id="IPR014293">
    <property type="entry name" value="RNA_pol_sigma70_actinobac"/>
</dbReference>
<dbReference type="SUPFAM" id="SSF88946">
    <property type="entry name" value="Sigma2 domain of RNA polymerase sigma factors"/>
    <property type="match status" value="1"/>
</dbReference>
<dbReference type="FunFam" id="1.10.10.10:FF:000068">
    <property type="entry name" value="RNA polymerase sigma factor"/>
    <property type="match status" value="1"/>
</dbReference>
<feature type="region of interest" description="Disordered" evidence="7">
    <location>
        <begin position="35"/>
        <end position="60"/>
    </location>
</feature>
<evidence type="ECO:0000313" key="11">
    <source>
        <dbReference type="Proteomes" id="UP000004816"/>
    </source>
</evidence>
<keyword evidence="4 6" id="KW-0238">DNA-binding</keyword>
<keyword evidence="3 6" id="KW-0731">Sigma factor</keyword>
<dbReference type="InterPro" id="IPR013324">
    <property type="entry name" value="RNA_pol_sigma_r3/r4-like"/>
</dbReference>
<dbReference type="SUPFAM" id="SSF88659">
    <property type="entry name" value="Sigma3 and sigma4 domains of RNA polymerase sigma factors"/>
    <property type="match status" value="1"/>
</dbReference>
<evidence type="ECO:0000256" key="2">
    <source>
        <dbReference type="ARBA" id="ARBA00023015"/>
    </source>
</evidence>
<dbReference type="PANTHER" id="PTHR43133:SF59">
    <property type="entry name" value="ECF RNA POLYMERASE SIGMA FACTOR SIGR"/>
    <property type="match status" value="1"/>
</dbReference>
<dbReference type="EMBL" id="ACZI02000002">
    <property type="protein sequence ID" value="EFV13034.2"/>
    <property type="molecule type" value="Genomic_DNA"/>
</dbReference>
<dbReference type="Pfam" id="PF08281">
    <property type="entry name" value="Sigma70_r4_2"/>
    <property type="match status" value="1"/>
</dbReference>
<comment type="similarity">
    <text evidence="1 6">Belongs to the sigma-70 factor family. ECF subfamily.</text>
</comment>
<accession>E5XRI9</accession>
<dbReference type="AlphaFoldDB" id="E5XRI9"/>
<dbReference type="Gene3D" id="1.10.10.10">
    <property type="entry name" value="Winged helix-like DNA-binding domain superfamily/Winged helix DNA-binding domain"/>
    <property type="match status" value="1"/>
</dbReference>
<evidence type="ECO:0000256" key="7">
    <source>
        <dbReference type="SAM" id="MobiDB-lite"/>
    </source>
</evidence>
<sequence>MPVLCPEQAALDPKPETAAAAVIFDYAPSTMRSLPKGGVRMPVKGPADESPGGSDESQAELTRRFEQEAMPLLDKLYWAAMRMTHNPQDAEDLVQETYIKAFGAFHTFAEGTNLSAWLHRILTNTYINSYRKRQRQPSQYPTDEITDWQLADVASHDSVGLRSAEVEALDGLPDTEIMKALQSLPEDFRMVVYYADVEGFPYREIAEILEIPIGTVMSRLHRGRKQLRAQLAGLAAEYGIGPESRRARRVNNEVESEEVAS</sequence>
<dbReference type="InterPro" id="IPR000838">
    <property type="entry name" value="RNA_pol_sigma70_ECF_CS"/>
</dbReference>
<dbReference type="Pfam" id="PF04542">
    <property type="entry name" value="Sigma70_r2"/>
    <property type="match status" value="1"/>
</dbReference>
<evidence type="ECO:0000256" key="5">
    <source>
        <dbReference type="ARBA" id="ARBA00023163"/>
    </source>
</evidence>
<feature type="domain" description="RNA polymerase sigma factor 70 region 4 type 2" evidence="9">
    <location>
        <begin position="176"/>
        <end position="227"/>
    </location>
</feature>
<evidence type="ECO:0000256" key="1">
    <source>
        <dbReference type="ARBA" id="ARBA00010641"/>
    </source>
</evidence>
<dbReference type="GO" id="GO:0006352">
    <property type="term" value="P:DNA-templated transcription initiation"/>
    <property type="evidence" value="ECO:0007669"/>
    <property type="project" value="InterPro"/>
</dbReference>
<dbReference type="InterPro" id="IPR013325">
    <property type="entry name" value="RNA_pol_sigma_r2"/>
</dbReference>
<dbReference type="HOGENOM" id="CLU_047691_1_1_11"/>
<keyword evidence="11" id="KW-1185">Reference proteome</keyword>
<organism evidence="10 11">
    <name type="scientific">Segniliparus rugosus (strain ATCC BAA-974 / DSM 45345 / CCUG 50838 / CIP 108380 / JCM 13579 / CDC 945)</name>
    <dbReference type="NCBI Taxonomy" id="679197"/>
    <lineage>
        <taxon>Bacteria</taxon>
        <taxon>Bacillati</taxon>
        <taxon>Actinomycetota</taxon>
        <taxon>Actinomycetes</taxon>
        <taxon>Mycobacteriales</taxon>
        <taxon>Segniliparaceae</taxon>
        <taxon>Segniliparus</taxon>
    </lineage>
</organism>
<dbReference type="InterPro" id="IPR007627">
    <property type="entry name" value="RNA_pol_sigma70_r2"/>
</dbReference>
<dbReference type="InterPro" id="IPR039425">
    <property type="entry name" value="RNA_pol_sigma-70-like"/>
</dbReference>
<evidence type="ECO:0000259" key="9">
    <source>
        <dbReference type="Pfam" id="PF08281"/>
    </source>
</evidence>
<dbReference type="Proteomes" id="UP000004816">
    <property type="component" value="Unassembled WGS sequence"/>
</dbReference>
<feature type="domain" description="RNA polymerase sigma-70 region 2" evidence="8">
    <location>
        <begin position="73"/>
        <end position="135"/>
    </location>
</feature>
<dbReference type="CDD" id="cd06171">
    <property type="entry name" value="Sigma70_r4"/>
    <property type="match status" value="1"/>
</dbReference>
<proteinExistence type="inferred from homology"/>
<evidence type="ECO:0000313" key="10">
    <source>
        <dbReference type="EMBL" id="EFV13034.2"/>
    </source>
</evidence>
<dbReference type="InterPro" id="IPR014284">
    <property type="entry name" value="RNA_pol_sigma-70_dom"/>
</dbReference>
<reference evidence="10 11" key="1">
    <citation type="journal article" date="2011" name="Stand. Genomic Sci.">
        <title>High quality draft genome sequence of Segniliparus rugosus CDC 945(T)= (ATCC BAA-974(T)).</title>
        <authorList>
            <person name="Earl A.M."/>
            <person name="Desjardins C.A."/>
            <person name="Fitzgerald M.G."/>
            <person name="Arachchi H.M."/>
            <person name="Zeng Q."/>
            <person name="Mehta T."/>
            <person name="Griggs A."/>
            <person name="Birren B.W."/>
            <person name="Toney N.C."/>
            <person name="Carr J."/>
            <person name="Posey J."/>
            <person name="Butler W.R."/>
        </authorList>
    </citation>
    <scope>NUCLEOTIDE SEQUENCE [LARGE SCALE GENOMIC DNA]</scope>
    <source>
        <strain evidence="11">ATCC BAA-974 / DSM 45345 / CCUG 50838 / CIP 108380 / JCM 13579 / CDC 945</strain>
    </source>
</reference>
<dbReference type="GO" id="GO:0009408">
    <property type="term" value="P:response to heat"/>
    <property type="evidence" value="ECO:0007669"/>
    <property type="project" value="UniProtKB-ARBA"/>
</dbReference>
<evidence type="ECO:0000256" key="6">
    <source>
        <dbReference type="RuleBase" id="RU000716"/>
    </source>
</evidence>
<dbReference type="PROSITE" id="PS01063">
    <property type="entry name" value="SIGMA70_ECF"/>
    <property type="match status" value="1"/>
</dbReference>
<evidence type="ECO:0000256" key="4">
    <source>
        <dbReference type="ARBA" id="ARBA00023125"/>
    </source>
</evidence>
<comment type="caution">
    <text evidence="10">The sequence shown here is derived from an EMBL/GenBank/DDBJ whole genome shotgun (WGS) entry which is preliminary data.</text>
</comment>
<dbReference type="NCBIfam" id="TIGR02947">
    <property type="entry name" value="SigH_actino"/>
    <property type="match status" value="1"/>
</dbReference>
<keyword evidence="2 6" id="KW-0805">Transcription regulation</keyword>
<name>E5XRI9_SEGRC</name>
<evidence type="ECO:0000259" key="8">
    <source>
        <dbReference type="Pfam" id="PF04542"/>
    </source>
</evidence>
<dbReference type="NCBIfam" id="TIGR02937">
    <property type="entry name" value="sigma70-ECF"/>
    <property type="match status" value="1"/>
</dbReference>
<keyword evidence="5 6" id="KW-0804">Transcription</keyword>
<evidence type="ECO:0000256" key="3">
    <source>
        <dbReference type="ARBA" id="ARBA00023082"/>
    </source>
</evidence>
<dbReference type="InterPro" id="IPR036388">
    <property type="entry name" value="WH-like_DNA-bd_sf"/>
</dbReference>
<dbReference type="PANTHER" id="PTHR43133">
    <property type="entry name" value="RNA POLYMERASE ECF-TYPE SIGMA FACTO"/>
    <property type="match status" value="1"/>
</dbReference>
<protein>
    <recommendedName>
        <fullName evidence="6">RNA polymerase sigma factor</fullName>
    </recommendedName>
</protein>
<dbReference type="Gene3D" id="1.10.1740.10">
    <property type="match status" value="1"/>
</dbReference>
<dbReference type="GO" id="GO:0016987">
    <property type="term" value="F:sigma factor activity"/>
    <property type="evidence" value="ECO:0007669"/>
    <property type="project" value="UniProtKB-KW"/>
</dbReference>
<dbReference type="InterPro" id="IPR013249">
    <property type="entry name" value="RNA_pol_sigma70_r4_t2"/>
</dbReference>
<dbReference type="eggNOG" id="COG1595">
    <property type="taxonomic scope" value="Bacteria"/>
</dbReference>